<organism evidence="2 3">
    <name type="scientific">Acinetobacter guillouiae NIPH 991</name>
    <dbReference type="NCBI Taxonomy" id="1217656"/>
    <lineage>
        <taxon>Bacteria</taxon>
        <taxon>Pseudomonadati</taxon>
        <taxon>Pseudomonadota</taxon>
        <taxon>Gammaproteobacteria</taxon>
        <taxon>Moraxellales</taxon>
        <taxon>Moraxellaceae</taxon>
        <taxon>Acinetobacter</taxon>
    </lineage>
</organism>
<dbReference type="Pfam" id="PF00805">
    <property type="entry name" value="Pentapeptide"/>
    <property type="match status" value="2"/>
</dbReference>
<reference evidence="2 3" key="1">
    <citation type="submission" date="2013-02" db="EMBL/GenBank/DDBJ databases">
        <title>The Genome Sequence of Acinetobacter guillouiae NIPH 991.</title>
        <authorList>
            <consortium name="The Broad Institute Genome Sequencing Platform"/>
            <consortium name="The Broad Institute Genome Sequencing Center for Infectious Disease"/>
            <person name="Cerqueira G."/>
            <person name="Feldgarden M."/>
            <person name="Courvalin P."/>
            <person name="Perichon B."/>
            <person name="Grillot-Courvalin C."/>
            <person name="Clermont D."/>
            <person name="Rocha E."/>
            <person name="Yoon E.-J."/>
            <person name="Nemec A."/>
            <person name="Walker B."/>
            <person name="Young S.K."/>
            <person name="Zeng Q."/>
            <person name="Gargeya S."/>
            <person name="Fitzgerald M."/>
            <person name="Haas B."/>
            <person name="Abouelleil A."/>
            <person name="Alvarado L."/>
            <person name="Arachchi H.M."/>
            <person name="Berlin A.M."/>
            <person name="Chapman S.B."/>
            <person name="Dewar J."/>
            <person name="Goldberg J."/>
            <person name="Griggs A."/>
            <person name="Gujja S."/>
            <person name="Hansen M."/>
            <person name="Howarth C."/>
            <person name="Imamovic A."/>
            <person name="Larimer J."/>
            <person name="McCowan C."/>
            <person name="Murphy C."/>
            <person name="Neiman D."/>
            <person name="Pearson M."/>
            <person name="Priest M."/>
            <person name="Roberts A."/>
            <person name="Saif S."/>
            <person name="Shea T."/>
            <person name="Sisk P."/>
            <person name="Sykes S."/>
            <person name="Wortman J."/>
            <person name="Nusbaum C."/>
            <person name="Birren B."/>
        </authorList>
    </citation>
    <scope>NUCLEOTIDE SEQUENCE [LARGE SCALE GENOMIC DNA]</scope>
    <source>
        <strain evidence="2 3">NIPH 991</strain>
    </source>
</reference>
<evidence type="ECO:0008006" key="4">
    <source>
        <dbReference type="Google" id="ProtNLM"/>
    </source>
</evidence>
<dbReference type="EMBL" id="APPJ01000015">
    <property type="protein sequence ID" value="ENV15002.1"/>
    <property type="molecule type" value="Genomic_DNA"/>
</dbReference>
<proteinExistence type="predicted"/>
<dbReference type="AlphaFoldDB" id="N8WSC8"/>
<dbReference type="HOGENOM" id="CLU_1168664_0_0_6"/>
<accession>N8WSC8</accession>
<evidence type="ECO:0000256" key="1">
    <source>
        <dbReference type="ARBA" id="ARBA00022737"/>
    </source>
</evidence>
<gene>
    <name evidence="2" type="ORF">F964_04430</name>
</gene>
<dbReference type="RefSeq" id="WP_004823525.1">
    <property type="nucleotide sequence ID" value="NZ_KB849456.1"/>
</dbReference>
<dbReference type="SUPFAM" id="SSF141571">
    <property type="entry name" value="Pentapeptide repeat-like"/>
    <property type="match status" value="1"/>
</dbReference>
<comment type="caution">
    <text evidence="2">The sequence shown here is derived from an EMBL/GenBank/DDBJ whole genome shotgun (WGS) entry which is preliminary data.</text>
</comment>
<dbReference type="PANTHER" id="PTHR47485">
    <property type="entry name" value="THYLAKOID LUMENAL 17.4 KDA PROTEIN, CHLOROPLASTIC"/>
    <property type="match status" value="1"/>
</dbReference>
<evidence type="ECO:0000313" key="3">
    <source>
        <dbReference type="Proteomes" id="UP000013148"/>
    </source>
</evidence>
<dbReference type="PATRIC" id="fig|1217656.3.peg.4367"/>
<name>N8WSC8_ACIGI</name>
<dbReference type="InterPro" id="IPR001646">
    <property type="entry name" value="5peptide_repeat"/>
</dbReference>
<dbReference type="Gene3D" id="2.160.20.80">
    <property type="entry name" value="E3 ubiquitin-protein ligase SopA"/>
    <property type="match status" value="1"/>
</dbReference>
<keyword evidence="3" id="KW-1185">Reference proteome</keyword>
<sequence>MKTENKWDKEVDYVFLKKWIKSHLQGDENLGIDKALYEKLPKVIMQEDKSELIDLSFIDLSNLSFGKVWMGHYLSHANLSCSKFLRTHFHHAVAIDTNFSGSFFERVQFIPFFSPNSNFENCYFKDCLAFGNGGNPRNSYSYNNFNSCNFKNTNIIGCDFSKSSFKASNFENAEIKDSKFEGAIFLNANLKNALFDNCSFSSLEYDGISDFITNLDFSCSDGVKFINCNFQGVNINF</sequence>
<protein>
    <recommendedName>
        <fullName evidence="4">Pentapeptide repeat protein</fullName>
    </recommendedName>
</protein>
<evidence type="ECO:0000313" key="2">
    <source>
        <dbReference type="EMBL" id="ENV15002.1"/>
    </source>
</evidence>
<dbReference type="Proteomes" id="UP000013148">
    <property type="component" value="Unassembled WGS sequence"/>
</dbReference>
<keyword evidence="1" id="KW-0677">Repeat</keyword>
<dbReference type="PANTHER" id="PTHR47485:SF1">
    <property type="entry name" value="THYLAKOID LUMENAL 17.4 KDA PROTEIN, CHLOROPLASTIC"/>
    <property type="match status" value="1"/>
</dbReference>